<evidence type="ECO:0000313" key="2">
    <source>
        <dbReference type="EMBL" id="RVX15043.1"/>
    </source>
</evidence>
<dbReference type="SUPFAM" id="SSF52540">
    <property type="entry name" value="P-loop containing nucleoside triphosphate hydrolases"/>
    <property type="match status" value="1"/>
</dbReference>
<gene>
    <name evidence="2" type="ORF">CK203_007714</name>
</gene>
<evidence type="ECO:0008006" key="4">
    <source>
        <dbReference type="Google" id="ProtNLM"/>
    </source>
</evidence>
<dbReference type="InterPro" id="IPR027417">
    <property type="entry name" value="P-loop_NTPase"/>
</dbReference>
<accession>A0A438K1I9</accession>
<name>A0A438K1I9_VITVI</name>
<keyword evidence="1" id="KW-1133">Transmembrane helix</keyword>
<dbReference type="AlphaFoldDB" id="A0A438K1I9"/>
<keyword evidence="1" id="KW-0472">Membrane</keyword>
<dbReference type="Gene3D" id="3.40.50.300">
    <property type="entry name" value="P-loop containing nucleotide triphosphate hydrolases"/>
    <property type="match status" value="1"/>
</dbReference>
<dbReference type="InterPro" id="IPR052796">
    <property type="entry name" value="Nod_factor_sulfotransferase"/>
</dbReference>
<feature type="transmembrane region" description="Helical" evidence="1">
    <location>
        <begin position="45"/>
        <end position="67"/>
    </location>
</feature>
<dbReference type="PANTHER" id="PTHR32175:SF21">
    <property type="entry name" value="SULFOTRANSFERASE"/>
    <property type="match status" value="1"/>
</dbReference>
<reference evidence="2 3" key="1">
    <citation type="journal article" date="2018" name="PLoS Genet.">
        <title>Population sequencing reveals clonal diversity and ancestral inbreeding in the grapevine cultivar Chardonnay.</title>
        <authorList>
            <person name="Roach M.J."/>
            <person name="Johnson D.L."/>
            <person name="Bohlmann J."/>
            <person name="van Vuuren H.J."/>
            <person name="Jones S.J."/>
            <person name="Pretorius I.S."/>
            <person name="Schmidt S.A."/>
            <person name="Borneman A.R."/>
        </authorList>
    </citation>
    <scope>NUCLEOTIDE SEQUENCE [LARGE SCALE GENOMIC DNA]</scope>
    <source>
        <strain evidence="3">cv. Chardonnay</strain>
        <tissue evidence="2">Leaf</tissue>
    </source>
</reference>
<protein>
    <recommendedName>
        <fullName evidence="4">Sulfotransferase</fullName>
    </recommendedName>
</protein>
<dbReference type="PANTHER" id="PTHR32175">
    <property type="entry name" value="PROTEIN, PUTATIVE, EXPRESSED-RELATED"/>
    <property type="match status" value="1"/>
</dbReference>
<comment type="caution">
    <text evidence="2">The sequence shown here is derived from an EMBL/GenBank/DDBJ whole genome shotgun (WGS) entry which is preliminary data.</text>
</comment>
<evidence type="ECO:0000313" key="3">
    <source>
        <dbReference type="Proteomes" id="UP000288805"/>
    </source>
</evidence>
<dbReference type="Proteomes" id="UP000288805">
    <property type="component" value="Unassembled WGS sequence"/>
</dbReference>
<organism evidence="2 3">
    <name type="scientific">Vitis vinifera</name>
    <name type="common">Grape</name>
    <dbReference type="NCBI Taxonomy" id="29760"/>
    <lineage>
        <taxon>Eukaryota</taxon>
        <taxon>Viridiplantae</taxon>
        <taxon>Streptophyta</taxon>
        <taxon>Embryophyta</taxon>
        <taxon>Tracheophyta</taxon>
        <taxon>Spermatophyta</taxon>
        <taxon>Magnoliopsida</taxon>
        <taxon>eudicotyledons</taxon>
        <taxon>Gunneridae</taxon>
        <taxon>Pentapetalae</taxon>
        <taxon>rosids</taxon>
        <taxon>Vitales</taxon>
        <taxon>Vitaceae</taxon>
        <taxon>Viteae</taxon>
        <taxon>Vitis</taxon>
    </lineage>
</organism>
<proteinExistence type="predicted"/>
<keyword evidence="1" id="KW-0812">Transmembrane</keyword>
<sequence>MESFGWSPQALLSYLRFSLSSQSFIWATSMLQDTLVIKTPKKSPLLLTMVVLVFAMVCGVYICAICLKQTSNNTKAKFLKFQVINQASPSFGIAPWEIPYVHYPKPKTHSREECVCNGVRYFAILSMQRSGSGWFETLLNSHINVSSNGEIFSIGNRRNNISSILSTMDKVYNLDWYSSASKNECLAAVGFKWMLNQWRGGWALDFETVRPLEMGSVAAHKENIFTCSTIGLLCSRRNKNCRVSYLVVAVQRRRLMRIGLMEHHKDIVKYFKNKGVSAIFLFRRNLLRRMISVLANSYDRDAKLLNGTHKSHVHSTEEIMFQAQILAKYKPTVNATLLLPDLKEAEETITKALEYFKSTRHIVLYYEDLINNRTKLKDVQEFLRLPYRDLSSRQVKIHSGNLPKQVGNWDDVQKALKGTSYEGMLHADYQM</sequence>
<evidence type="ECO:0000256" key="1">
    <source>
        <dbReference type="SAM" id="Phobius"/>
    </source>
</evidence>
<dbReference type="EMBL" id="QGNW01000019">
    <property type="protein sequence ID" value="RVX15043.1"/>
    <property type="molecule type" value="Genomic_DNA"/>
</dbReference>